<protein>
    <recommendedName>
        <fullName evidence="5">Outer membrane protein beta-barrel domain-containing protein</fullName>
    </recommendedName>
</protein>
<name>A0A917NB94_9GAMM</name>
<dbReference type="PANTHER" id="PTHR34001:SF3">
    <property type="entry name" value="BLL7405 PROTEIN"/>
    <property type="match status" value="1"/>
</dbReference>
<comment type="subcellular location">
    <subcellularLocation>
        <location evidence="1">Membrane</location>
    </subcellularLocation>
</comment>
<dbReference type="InterPro" id="IPR011250">
    <property type="entry name" value="OMP/PagP_B-barrel"/>
</dbReference>
<dbReference type="InterPro" id="IPR027385">
    <property type="entry name" value="Beta-barrel_OMP"/>
</dbReference>
<dbReference type="SUPFAM" id="SSF56925">
    <property type="entry name" value="OMPA-like"/>
    <property type="match status" value="1"/>
</dbReference>
<dbReference type="AlphaFoldDB" id="A0A917NB94"/>
<proteinExistence type="predicted"/>
<keyword evidence="7" id="KW-1185">Reference proteome</keyword>
<sequence length="261" mass="28447">MKGRLIIPVILSLGCTSLNAGSMGPVEPVYDFSGFYVGLGAGFTTLYSHDSFSTSRSDGVGGDLDTNHYTHTASLFTGQVGYGTMLQNRVYLGAKGSIYYTPLNNLNETGFSTSSGNLLISGDNAIRTQMRPIYNIDAVLGYEVAPQLLPFFEAGISFADIHQNYSIKRTRTNIATLANAKYETNISLDDYKTGFNVGLGMSYQLQQHWLFSTELVYNYLGKNSDSITTPIPNTSALETHSRTIQGSTVSMFGSVSYLFNT</sequence>
<reference evidence="6" key="1">
    <citation type="journal article" date="2014" name="Int. J. Syst. Evol. Microbiol.">
        <title>Complete genome sequence of Corynebacterium casei LMG S-19264T (=DSM 44701T), isolated from a smear-ripened cheese.</title>
        <authorList>
            <consortium name="US DOE Joint Genome Institute (JGI-PGF)"/>
            <person name="Walter F."/>
            <person name="Albersmeier A."/>
            <person name="Kalinowski J."/>
            <person name="Ruckert C."/>
        </authorList>
    </citation>
    <scope>NUCLEOTIDE SEQUENCE</scope>
    <source>
        <strain evidence="6">JCM 13919</strain>
    </source>
</reference>
<evidence type="ECO:0000256" key="3">
    <source>
        <dbReference type="ARBA" id="ARBA00023136"/>
    </source>
</evidence>
<evidence type="ECO:0000313" key="7">
    <source>
        <dbReference type="Proteomes" id="UP000630149"/>
    </source>
</evidence>
<gene>
    <name evidence="6" type="ORF">GCM10007966_12770</name>
</gene>
<dbReference type="EMBL" id="BMOB01000005">
    <property type="protein sequence ID" value="GGI85643.1"/>
    <property type="molecule type" value="Genomic_DNA"/>
</dbReference>
<dbReference type="OrthoDB" id="9815357at2"/>
<evidence type="ECO:0000256" key="1">
    <source>
        <dbReference type="ARBA" id="ARBA00004370"/>
    </source>
</evidence>
<feature type="domain" description="Outer membrane protein beta-barrel" evidence="5">
    <location>
        <begin position="29"/>
        <end position="225"/>
    </location>
</feature>
<evidence type="ECO:0000256" key="2">
    <source>
        <dbReference type="ARBA" id="ARBA00022729"/>
    </source>
</evidence>
<organism evidence="6 7">
    <name type="scientific">Legionella impletisoli</name>
    <dbReference type="NCBI Taxonomy" id="343510"/>
    <lineage>
        <taxon>Bacteria</taxon>
        <taxon>Pseudomonadati</taxon>
        <taxon>Pseudomonadota</taxon>
        <taxon>Gammaproteobacteria</taxon>
        <taxon>Legionellales</taxon>
        <taxon>Legionellaceae</taxon>
        <taxon>Legionella</taxon>
    </lineage>
</organism>
<evidence type="ECO:0000259" key="5">
    <source>
        <dbReference type="Pfam" id="PF13505"/>
    </source>
</evidence>
<comment type="caution">
    <text evidence="6">The sequence shown here is derived from an EMBL/GenBank/DDBJ whole genome shotgun (WGS) entry which is preliminary data.</text>
</comment>
<dbReference type="GO" id="GO:0016020">
    <property type="term" value="C:membrane"/>
    <property type="evidence" value="ECO:0007669"/>
    <property type="project" value="UniProtKB-SubCell"/>
</dbReference>
<dbReference type="Pfam" id="PF13505">
    <property type="entry name" value="OMP_b-brl"/>
    <property type="match status" value="1"/>
</dbReference>
<accession>A0A917NB94</accession>
<reference evidence="6" key="2">
    <citation type="submission" date="2020-09" db="EMBL/GenBank/DDBJ databases">
        <authorList>
            <person name="Sun Q."/>
            <person name="Ohkuma M."/>
        </authorList>
    </citation>
    <scope>NUCLEOTIDE SEQUENCE</scope>
    <source>
        <strain evidence="6">JCM 13919</strain>
    </source>
</reference>
<dbReference type="InterPro" id="IPR051692">
    <property type="entry name" value="OMP-like"/>
</dbReference>
<feature type="signal peptide" evidence="4">
    <location>
        <begin position="1"/>
        <end position="20"/>
    </location>
</feature>
<dbReference type="Proteomes" id="UP000630149">
    <property type="component" value="Unassembled WGS sequence"/>
</dbReference>
<dbReference type="PROSITE" id="PS51257">
    <property type="entry name" value="PROKAR_LIPOPROTEIN"/>
    <property type="match status" value="1"/>
</dbReference>
<feature type="chain" id="PRO_5036955390" description="Outer membrane protein beta-barrel domain-containing protein" evidence="4">
    <location>
        <begin position="21"/>
        <end position="261"/>
    </location>
</feature>
<keyword evidence="3" id="KW-0472">Membrane</keyword>
<dbReference type="PANTHER" id="PTHR34001">
    <property type="entry name" value="BLL7405 PROTEIN"/>
    <property type="match status" value="1"/>
</dbReference>
<dbReference type="RefSeq" id="WP_131776695.1">
    <property type="nucleotide sequence ID" value="NZ_BMOB01000005.1"/>
</dbReference>
<evidence type="ECO:0000313" key="6">
    <source>
        <dbReference type="EMBL" id="GGI85643.1"/>
    </source>
</evidence>
<evidence type="ECO:0000256" key="4">
    <source>
        <dbReference type="SAM" id="SignalP"/>
    </source>
</evidence>
<keyword evidence="2 4" id="KW-0732">Signal</keyword>
<dbReference type="Gene3D" id="2.40.160.20">
    <property type="match status" value="1"/>
</dbReference>